<reference evidence="2 3" key="1">
    <citation type="submission" date="2019-07" db="EMBL/GenBank/DDBJ databases">
        <title>Whole genome shotgun sequence of Reyranella soli NBRC 108950.</title>
        <authorList>
            <person name="Hosoyama A."/>
            <person name="Uohara A."/>
            <person name="Ohji S."/>
            <person name="Ichikawa N."/>
        </authorList>
    </citation>
    <scope>NUCLEOTIDE SEQUENCE [LARGE SCALE GENOMIC DNA]</scope>
    <source>
        <strain evidence="2 3">NBRC 108950</strain>
    </source>
</reference>
<dbReference type="AlphaFoldDB" id="A0A512N8F9"/>
<dbReference type="Proteomes" id="UP000321058">
    <property type="component" value="Unassembled WGS sequence"/>
</dbReference>
<proteinExistence type="predicted"/>
<protein>
    <recommendedName>
        <fullName evidence="1">Amidase domain-containing protein</fullName>
    </recommendedName>
</protein>
<dbReference type="InterPro" id="IPR000120">
    <property type="entry name" value="Amidase"/>
</dbReference>
<dbReference type="SUPFAM" id="SSF75304">
    <property type="entry name" value="Amidase signature (AS) enzymes"/>
    <property type="match status" value="1"/>
</dbReference>
<dbReference type="PANTHER" id="PTHR11895">
    <property type="entry name" value="TRANSAMIDASE"/>
    <property type="match status" value="1"/>
</dbReference>
<organism evidence="2 3">
    <name type="scientific">Reyranella soli</name>
    <dbReference type="NCBI Taxonomy" id="1230389"/>
    <lineage>
        <taxon>Bacteria</taxon>
        <taxon>Pseudomonadati</taxon>
        <taxon>Pseudomonadota</taxon>
        <taxon>Alphaproteobacteria</taxon>
        <taxon>Hyphomicrobiales</taxon>
        <taxon>Reyranellaceae</taxon>
        <taxon>Reyranella</taxon>
    </lineage>
</organism>
<evidence type="ECO:0000259" key="1">
    <source>
        <dbReference type="Pfam" id="PF01425"/>
    </source>
</evidence>
<gene>
    <name evidence="2" type="ORF">RSO01_21170</name>
</gene>
<name>A0A512N8F9_9HYPH</name>
<dbReference type="Gene3D" id="3.90.1300.10">
    <property type="entry name" value="Amidase signature (AS) domain"/>
    <property type="match status" value="1"/>
</dbReference>
<dbReference type="InterPro" id="IPR036928">
    <property type="entry name" value="AS_sf"/>
</dbReference>
<feature type="domain" description="Amidase" evidence="1">
    <location>
        <begin position="2"/>
        <end position="311"/>
    </location>
</feature>
<dbReference type="GO" id="GO:0003824">
    <property type="term" value="F:catalytic activity"/>
    <property type="evidence" value="ECO:0007669"/>
    <property type="project" value="InterPro"/>
</dbReference>
<comment type="caution">
    <text evidence="2">The sequence shown here is derived from an EMBL/GenBank/DDBJ whole genome shotgun (WGS) entry which is preliminary data.</text>
</comment>
<dbReference type="InterPro" id="IPR023631">
    <property type="entry name" value="Amidase_dom"/>
</dbReference>
<dbReference type="PANTHER" id="PTHR11895:SF170">
    <property type="entry name" value="AMIDASE"/>
    <property type="match status" value="1"/>
</dbReference>
<evidence type="ECO:0000313" key="3">
    <source>
        <dbReference type="Proteomes" id="UP000321058"/>
    </source>
</evidence>
<dbReference type="EMBL" id="BKAJ01000033">
    <property type="protein sequence ID" value="GEP54951.1"/>
    <property type="molecule type" value="Genomic_DNA"/>
</dbReference>
<dbReference type="Pfam" id="PF01425">
    <property type="entry name" value="Amidase"/>
    <property type="match status" value="1"/>
</dbReference>
<accession>A0A512N8F9</accession>
<keyword evidence="3" id="KW-1185">Reference proteome</keyword>
<evidence type="ECO:0000313" key="2">
    <source>
        <dbReference type="EMBL" id="GEP54951.1"/>
    </source>
</evidence>
<sequence length="328" mass="35846">MLVALGEADMALGGDQGGSIRMPASFSGIYGMKPTHGLVPYTGIMPIEIYVDHTGPMTASVADNALLLEVLAGPDGYDSRQINVKTHPYTKALQGDIKGLKIGLVTEGFAQANAEKDVNAKVKAAGKKLEALGATVGEVSIPMHMVAPALWMPIGTEGLTQTMMWGDGYGVSRPDLYVTSLMDFHRNWRNRANEMSETTKLFTMFGTYIRRYYGSRYYGKAMNQTRVLTAAYDQALGEYDLLMMPTTPIKATELPPVDAPRELYVERALNMISNTAPFDITHHPAMAVPCGMSDGLPVSLMLVGKHFDEPTIYKAAFAYEQAGDWKKM</sequence>